<organism evidence="1 2">
    <name type="scientific">Brassica carinata</name>
    <name type="common">Ethiopian mustard</name>
    <name type="synonym">Abyssinian cabbage</name>
    <dbReference type="NCBI Taxonomy" id="52824"/>
    <lineage>
        <taxon>Eukaryota</taxon>
        <taxon>Viridiplantae</taxon>
        <taxon>Streptophyta</taxon>
        <taxon>Embryophyta</taxon>
        <taxon>Tracheophyta</taxon>
        <taxon>Spermatophyta</taxon>
        <taxon>Magnoliopsida</taxon>
        <taxon>eudicotyledons</taxon>
        <taxon>Gunneridae</taxon>
        <taxon>Pentapetalae</taxon>
        <taxon>rosids</taxon>
        <taxon>malvids</taxon>
        <taxon>Brassicales</taxon>
        <taxon>Brassicaceae</taxon>
        <taxon>Brassiceae</taxon>
        <taxon>Brassica</taxon>
    </lineage>
</organism>
<dbReference type="EMBL" id="JAAMPC010000003">
    <property type="protein sequence ID" value="KAG2323312.1"/>
    <property type="molecule type" value="Genomic_DNA"/>
</dbReference>
<reference evidence="1 2" key="1">
    <citation type="submission" date="2020-02" db="EMBL/GenBank/DDBJ databases">
        <authorList>
            <person name="Ma Q."/>
            <person name="Huang Y."/>
            <person name="Song X."/>
            <person name="Pei D."/>
        </authorList>
    </citation>
    <scope>NUCLEOTIDE SEQUENCE [LARGE SCALE GENOMIC DNA]</scope>
    <source>
        <strain evidence="1">Sxm20200214</strain>
        <tissue evidence="1">Leaf</tissue>
    </source>
</reference>
<keyword evidence="2" id="KW-1185">Reference proteome</keyword>
<sequence length="93" mass="10596">MVCSRKLTKQRDETHLIQSSGEVAKALFTVLETLINTKDDAATDLRSNEWKAVPGIWRSSADKGLQLLKMNQTRNVLKEYFLIVSAFDYMAMD</sequence>
<evidence type="ECO:0000313" key="2">
    <source>
        <dbReference type="Proteomes" id="UP000886595"/>
    </source>
</evidence>
<dbReference type="Proteomes" id="UP000886595">
    <property type="component" value="Unassembled WGS sequence"/>
</dbReference>
<proteinExistence type="predicted"/>
<name>A0A8X7W585_BRACI</name>
<comment type="caution">
    <text evidence="1">The sequence shown here is derived from an EMBL/GenBank/DDBJ whole genome shotgun (WGS) entry which is preliminary data.</text>
</comment>
<gene>
    <name evidence="1" type="ORF">Bca52824_016525</name>
</gene>
<protein>
    <submittedName>
        <fullName evidence="1">Uncharacterized protein</fullName>
    </submittedName>
</protein>
<accession>A0A8X7W585</accession>
<dbReference type="AlphaFoldDB" id="A0A8X7W585"/>
<evidence type="ECO:0000313" key="1">
    <source>
        <dbReference type="EMBL" id="KAG2323312.1"/>
    </source>
</evidence>